<evidence type="ECO:0000313" key="2">
    <source>
        <dbReference type="EMBL" id="CPR22491.1"/>
    </source>
</evidence>
<protein>
    <submittedName>
        <fullName evidence="2">Chromosomal replication initiator, DnaA</fullName>
    </submittedName>
</protein>
<feature type="domain" description="Hda lid" evidence="1">
    <location>
        <begin position="162"/>
        <end position="219"/>
    </location>
</feature>
<dbReference type="InterPro" id="IPR027417">
    <property type="entry name" value="P-loop_NTPase"/>
</dbReference>
<sequence>MTTAPRQLTLDLSHRSALDREDFLISQSNAAAVELIDEPQAWPHSALLLIGPQGSGKSHLANVFRLSHSSDLIAASDLNEQAIGKLETAGALVVEDLERGVANEQVLFHLLNMARQGRGLVLMTSRVAPGQLTLALPDLRSRTRALPIAEIQAPDDSLLQAVLVKLFADRQLAVEPAVVKFLTLRMERSMQAANAVVDEIDRLALAMHRKVTKPLAQTALEQMASGGK</sequence>
<dbReference type="GO" id="GO:0005886">
    <property type="term" value="C:plasma membrane"/>
    <property type="evidence" value="ECO:0007669"/>
    <property type="project" value="TreeGrafter"/>
</dbReference>
<reference evidence="3" key="1">
    <citation type="submission" date="2015-02" db="EMBL/GenBank/DDBJ databases">
        <authorList>
            <person name="Chooi Y.-H."/>
        </authorList>
    </citation>
    <scope>NUCLEOTIDE SEQUENCE [LARGE SCALE GENOMIC DNA]</scope>
    <source>
        <strain evidence="3">strain Y</strain>
    </source>
</reference>
<gene>
    <name evidence="2" type="ORF">YBN1229_v1_3924</name>
</gene>
<dbReference type="GO" id="GO:0003688">
    <property type="term" value="F:DNA replication origin binding"/>
    <property type="evidence" value="ECO:0007669"/>
    <property type="project" value="TreeGrafter"/>
</dbReference>
<dbReference type="GO" id="GO:0006270">
    <property type="term" value="P:DNA replication initiation"/>
    <property type="evidence" value="ECO:0007669"/>
    <property type="project" value="TreeGrafter"/>
</dbReference>
<keyword evidence="3" id="KW-1185">Reference proteome</keyword>
<proteinExistence type="predicted"/>
<evidence type="ECO:0000313" key="3">
    <source>
        <dbReference type="Proteomes" id="UP000033187"/>
    </source>
</evidence>
<dbReference type="PANTHER" id="PTHR30050:SF5">
    <property type="entry name" value="DNAA REGULATORY INACTIVATOR HDA"/>
    <property type="match status" value="1"/>
</dbReference>
<dbReference type="RefSeq" id="WP_046479521.1">
    <property type="nucleotide sequence ID" value="NZ_LN829118.1"/>
</dbReference>
<dbReference type="Pfam" id="PF22688">
    <property type="entry name" value="Hda_lid"/>
    <property type="match status" value="1"/>
</dbReference>
<dbReference type="Gene3D" id="1.10.8.60">
    <property type="match status" value="1"/>
</dbReference>
<dbReference type="Proteomes" id="UP000033187">
    <property type="component" value="Chromosome 1"/>
</dbReference>
<name>A0A0D6JKM6_9HYPH</name>
<evidence type="ECO:0000259" key="1">
    <source>
        <dbReference type="Pfam" id="PF22688"/>
    </source>
</evidence>
<dbReference type="AlphaFoldDB" id="A0A0D6JKM6"/>
<dbReference type="Gene3D" id="3.40.50.300">
    <property type="entry name" value="P-loop containing nucleotide triphosphate hydrolases"/>
    <property type="match status" value="1"/>
</dbReference>
<organism evidence="2 3">
    <name type="scientific">Candidatus Filomicrobium marinum</name>
    <dbReference type="NCBI Taxonomy" id="1608628"/>
    <lineage>
        <taxon>Bacteria</taxon>
        <taxon>Pseudomonadati</taxon>
        <taxon>Pseudomonadota</taxon>
        <taxon>Alphaproteobacteria</taxon>
        <taxon>Hyphomicrobiales</taxon>
        <taxon>Hyphomicrobiaceae</taxon>
        <taxon>Filomicrobium</taxon>
    </lineage>
</organism>
<dbReference type="InterPro" id="IPR055199">
    <property type="entry name" value="Hda_lid"/>
</dbReference>
<accession>A0A0D6JKM6</accession>
<dbReference type="KEGG" id="fiy:BN1229_v1_3924"/>
<dbReference type="OrthoDB" id="7390113at2"/>
<dbReference type="EMBL" id="LN829119">
    <property type="protein sequence ID" value="CPR22491.1"/>
    <property type="molecule type" value="Genomic_DNA"/>
</dbReference>
<dbReference type="SUPFAM" id="SSF52540">
    <property type="entry name" value="P-loop containing nucleoside triphosphate hydrolases"/>
    <property type="match status" value="1"/>
</dbReference>
<dbReference type="PANTHER" id="PTHR30050">
    <property type="entry name" value="CHROMOSOMAL REPLICATION INITIATOR PROTEIN DNAA"/>
    <property type="match status" value="1"/>
</dbReference>
<dbReference type="KEGG" id="fil:BN1229_v1_3937"/>